<dbReference type="Proteomes" id="UP000535020">
    <property type="component" value="Unassembled WGS sequence"/>
</dbReference>
<accession>A0A7Y9C3R9</accession>
<keyword evidence="2" id="KW-1185">Reference proteome</keyword>
<dbReference type="AlphaFoldDB" id="A0A7Y9C3R9"/>
<evidence type="ECO:0000313" key="1">
    <source>
        <dbReference type="EMBL" id="NYA69391.1"/>
    </source>
</evidence>
<sequence length="122" mass="13796">MKFLVVITAFLLLFKPVFPVFEYVMNYDYVVKVLCENKAKPEMHCNGKCHLMKELAKASETEKPASQNDKKAFTPIELFCNTASEITLAEVFPLEETSASFFYATSDCIGFDGKVFHPPILV</sequence>
<proteinExistence type="predicted"/>
<reference evidence="1 2" key="1">
    <citation type="submission" date="2020-07" db="EMBL/GenBank/DDBJ databases">
        <authorList>
            <person name="Sun Q."/>
        </authorList>
    </citation>
    <scope>NUCLEOTIDE SEQUENCE [LARGE SCALE GENOMIC DNA]</scope>
    <source>
        <strain evidence="1 2">MAH-1</strain>
    </source>
</reference>
<gene>
    <name evidence="1" type="ORF">HZF10_00550</name>
</gene>
<name>A0A7Y9C3R9_9FLAO</name>
<dbReference type="RefSeq" id="WP_176004211.1">
    <property type="nucleotide sequence ID" value="NZ_JABWMI010000001.1"/>
</dbReference>
<protein>
    <submittedName>
        <fullName evidence="1">Uncharacterized protein</fullName>
    </submittedName>
</protein>
<organism evidence="1 2">
    <name type="scientific">Flavobacterium agri</name>
    <dbReference type="NCBI Taxonomy" id="2743471"/>
    <lineage>
        <taxon>Bacteria</taxon>
        <taxon>Pseudomonadati</taxon>
        <taxon>Bacteroidota</taxon>
        <taxon>Flavobacteriia</taxon>
        <taxon>Flavobacteriales</taxon>
        <taxon>Flavobacteriaceae</taxon>
        <taxon>Flavobacterium</taxon>
    </lineage>
</organism>
<dbReference type="EMBL" id="JACBJI010000001">
    <property type="protein sequence ID" value="NYA69391.1"/>
    <property type="molecule type" value="Genomic_DNA"/>
</dbReference>
<comment type="caution">
    <text evidence="1">The sequence shown here is derived from an EMBL/GenBank/DDBJ whole genome shotgun (WGS) entry which is preliminary data.</text>
</comment>
<evidence type="ECO:0000313" key="2">
    <source>
        <dbReference type="Proteomes" id="UP000535020"/>
    </source>
</evidence>